<name>A0ABU3RXR8_9MICO</name>
<dbReference type="InterPro" id="IPR051601">
    <property type="entry name" value="Serine_prot/Carboxylest_S33"/>
</dbReference>
<dbReference type="PROSITE" id="PS51257">
    <property type="entry name" value="PROKAR_LIPOPROTEIN"/>
    <property type="match status" value="1"/>
</dbReference>
<comment type="caution">
    <text evidence="6">The sequence shown here is derived from an EMBL/GenBank/DDBJ whole genome shotgun (WGS) entry which is preliminary data.</text>
</comment>
<evidence type="ECO:0000259" key="5">
    <source>
        <dbReference type="Pfam" id="PF08386"/>
    </source>
</evidence>
<sequence>MSLRRRITAAAAGLAGLALVLSGCLYAQIPPTAPVDGPSPTPQTEGIDSSLLPYYGQTLDWQPCGSAGFDCTNVTAPRDYADPSAGELQLAVIRHRATSGQPLGSLLTNPGGPGVSGVDTVRDSLSLVADETLTRDYDVIGFDPRGVGQSAPVTCYDAAGMDAFLYDIPPGERGSDERNAALEKRQADFAQACADNSDGILPYVSTANAARDMDLLRAVLGDEKLNYLGFSYGSFLGTTYAGLFPERVGRMVLDGGIDPSLPSSASGIAQAVGFENALRAFMADCLTSSECPFTGSVDDAMNDLSSLLSRVDARPLTAGDGRQLGADTLVTSIVAALYSDQNWPYLRQALADVQNGDATVAFQLADFYNGRVDGTYQDNTMQALRAYNCVDYPDEGDEDDPQLLAELEQKAPVVAPYWIGPDACAAWPAPPTGVREKITAPGSPPIVVLGTTGDPATPYTEAQALAEQLSQGVLVTYVGEGHLAYNKGNDCVNSAVDDYLVDGTVPAVGLRCE</sequence>
<dbReference type="EMBL" id="JAWDIU010000004">
    <property type="protein sequence ID" value="MDU0327677.1"/>
    <property type="molecule type" value="Genomic_DNA"/>
</dbReference>
<feature type="signal peptide" evidence="4">
    <location>
        <begin position="1"/>
        <end position="27"/>
    </location>
</feature>
<dbReference type="GO" id="GO:0016787">
    <property type="term" value="F:hydrolase activity"/>
    <property type="evidence" value="ECO:0007669"/>
    <property type="project" value="UniProtKB-KW"/>
</dbReference>
<feature type="domain" description="Peptidase S33 tripeptidyl aminopeptidase-like C-terminal" evidence="5">
    <location>
        <begin position="413"/>
        <end position="512"/>
    </location>
</feature>
<dbReference type="RefSeq" id="WP_262346276.1">
    <property type="nucleotide sequence ID" value="NZ_JAWDIU010000004.1"/>
</dbReference>
<dbReference type="PANTHER" id="PTHR43248">
    <property type="entry name" value="2-SUCCINYL-6-HYDROXY-2,4-CYCLOHEXADIENE-1-CARBOXYLATE SYNTHASE"/>
    <property type="match status" value="1"/>
</dbReference>
<dbReference type="Proteomes" id="UP001256673">
    <property type="component" value="Unassembled WGS sequence"/>
</dbReference>
<protein>
    <submittedName>
        <fullName evidence="6">Alpha/beta hydrolase</fullName>
    </submittedName>
</protein>
<comment type="similarity">
    <text evidence="1">Belongs to the peptidase S33 family.</text>
</comment>
<keyword evidence="7" id="KW-1185">Reference proteome</keyword>
<reference evidence="6 7" key="1">
    <citation type="submission" date="2023-09" db="EMBL/GenBank/DDBJ databases">
        <title>Microbacterium fusihabitans sp. nov., Microbacterium phycihabitans sp. nov., and Microbacterium cervinum sp. nov., isolated from dried seaweeds of beach.</title>
        <authorList>
            <person name="Lee S.D."/>
        </authorList>
    </citation>
    <scope>NUCLEOTIDE SEQUENCE [LARGE SCALE GENOMIC DNA]</scope>
    <source>
        <strain evidence="6 7">KSW2-21</strain>
    </source>
</reference>
<evidence type="ECO:0000313" key="7">
    <source>
        <dbReference type="Proteomes" id="UP001256673"/>
    </source>
</evidence>
<dbReference type="Gene3D" id="3.40.50.1820">
    <property type="entry name" value="alpha/beta hydrolase"/>
    <property type="match status" value="1"/>
</dbReference>
<evidence type="ECO:0000256" key="4">
    <source>
        <dbReference type="SAM" id="SignalP"/>
    </source>
</evidence>
<dbReference type="InterPro" id="IPR029058">
    <property type="entry name" value="AB_hydrolase_fold"/>
</dbReference>
<gene>
    <name evidence="6" type="ORF">RWH43_13005</name>
</gene>
<evidence type="ECO:0000313" key="6">
    <source>
        <dbReference type="EMBL" id="MDU0327677.1"/>
    </source>
</evidence>
<keyword evidence="3 6" id="KW-0378">Hydrolase</keyword>
<keyword evidence="2 4" id="KW-0732">Signal</keyword>
<evidence type="ECO:0000256" key="1">
    <source>
        <dbReference type="ARBA" id="ARBA00010088"/>
    </source>
</evidence>
<dbReference type="PANTHER" id="PTHR43248:SF29">
    <property type="entry name" value="TRIPEPTIDYL AMINOPEPTIDASE"/>
    <property type="match status" value="1"/>
</dbReference>
<proteinExistence type="inferred from homology"/>
<organism evidence="6 7">
    <name type="scientific">Microbacterium algihabitans</name>
    <dbReference type="NCBI Taxonomy" id="3075992"/>
    <lineage>
        <taxon>Bacteria</taxon>
        <taxon>Bacillati</taxon>
        <taxon>Actinomycetota</taxon>
        <taxon>Actinomycetes</taxon>
        <taxon>Micrococcales</taxon>
        <taxon>Microbacteriaceae</taxon>
        <taxon>Microbacterium</taxon>
    </lineage>
</organism>
<accession>A0ABU3RXR8</accession>
<dbReference type="Pfam" id="PF08386">
    <property type="entry name" value="Abhydrolase_4"/>
    <property type="match status" value="1"/>
</dbReference>
<evidence type="ECO:0000256" key="3">
    <source>
        <dbReference type="ARBA" id="ARBA00022801"/>
    </source>
</evidence>
<dbReference type="SUPFAM" id="SSF53474">
    <property type="entry name" value="alpha/beta-Hydrolases"/>
    <property type="match status" value="1"/>
</dbReference>
<dbReference type="InterPro" id="IPR013595">
    <property type="entry name" value="Pept_S33_TAP-like_C"/>
</dbReference>
<evidence type="ECO:0000256" key="2">
    <source>
        <dbReference type="ARBA" id="ARBA00022729"/>
    </source>
</evidence>
<feature type="chain" id="PRO_5046393222" evidence="4">
    <location>
        <begin position="28"/>
        <end position="513"/>
    </location>
</feature>